<dbReference type="GeneID" id="114437203"/>
<keyword evidence="1" id="KW-0433">Leucine-rich repeat</keyword>
<dbReference type="GO" id="GO:0045345">
    <property type="term" value="P:positive regulation of MHC class I biosynthetic process"/>
    <property type="evidence" value="ECO:0007669"/>
    <property type="project" value="TreeGrafter"/>
</dbReference>
<feature type="compositionally biased region" description="Basic and acidic residues" evidence="5">
    <location>
        <begin position="509"/>
        <end position="519"/>
    </location>
</feature>
<dbReference type="FunCoup" id="A0A6P7IFJ8">
    <property type="interactions" value="631"/>
</dbReference>
<evidence type="ECO:0000256" key="5">
    <source>
        <dbReference type="SAM" id="MobiDB-lite"/>
    </source>
</evidence>
<dbReference type="Gene3D" id="1.10.533.20">
    <property type="match status" value="1"/>
</dbReference>
<dbReference type="InterPro" id="IPR041267">
    <property type="entry name" value="NLRP_HD2"/>
</dbReference>
<evidence type="ECO:0000256" key="2">
    <source>
        <dbReference type="ARBA" id="ARBA00022737"/>
    </source>
</evidence>
<dbReference type="SUPFAM" id="SSF52540">
    <property type="entry name" value="P-loop containing nucleoside triphosphate hydrolases"/>
    <property type="match status" value="1"/>
</dbReference>
<feature type="region of interest" description="Disordered" evidence="5">
    <location>
        <begin position="491"/>
        <end position="529"/>
    </location>
</feature>
<dbReference type="PROSITE" id="PS50837">
    <property type="entry name" value="NACHT"/>
    <property type="match status" value="1"/>
</dbReference>
<keyword evidence="7" id="KW-1185">Reference proteome</keyword>
<sequence length="1956" mass="216845">MRHTIAHRCFFKTKQTRRARTKQTSWSLTMDEEVDPDNENVNSVLVQESSQLFQILSQQSPSVIMELCKMIPSDSGWQKQLASTAAGMTEHIAAMLEYFRAALAADCRNFLQSVCLLCENMPMHLESRLMSVAGYSSMDAVQSPAIEFETNMNTGGYEDSSSSITYENSSPPEQLIKRPRIDYWEQYIAAVRRLMLRRWERLTECLVTEIQLESVWVSLRTAKGGRDRPDQTPGSTDRGSRTPEPDGVSLESRLTLETFLQGCAGKVTVLVGPAGSGKTLLMSCLGQQWAKGLGPIPSSYMFILLEFRQLNLLSSPLSLYELLFKHYLPPKGGDDAKRAIVKYLLTNPEQCCCVLDGYDEFHHKLRKQEAQKEQLDLENPLPVADLISGLLNHQLLPGSTVLVTCRARDVVDFESMSDKVGQLLGWSRHQISEYVNNYFGKGHSANTVLGQQAVDLLHSSRHLLAMSSLPALCSICCTCLEYLLLEGRDAGGMQRGPDEGKEEEDSEGDTQREEQRTETENCEILSGTNGKAHVPARTYLAVPVTLTQVYLTVLAAMLSRDPDHGESDDKAKTTKFTQSTACMLTCLSQHHSELRELSRLAWRGLEDSKILFVEEEIPQDVLKFSIRTGLFSQVELRHQDGMLVNAYCFIHLTVQEFLAALRVMTSKDVSDMQLKKGFSLKTRWTTKSDQKTVFTDSLYLYVCGLASPHCTHVLTQLAKANGETGVQSWVQKRQALILKLLNKLCLSNTLTGPKILELCHCVQESQNNELAKQVMGARPILELRNIWLLPNDIDALAFVVNSGGNGTGLDFGACSMELECLDDLCRCQNIQYLSFRGRKYGDKFAEKLSTVLPEFTALRKLEFCSASLTAAGAASLASGLQSCPGITDINLNDNNLRDEGIRHIVEIFPKLQKLESVMMGRNNTSLKAVVCLLEKTSSCSKICHVHADGMKEVKITFSRNSRNTNSNKPKPGPTISLLNQKLTKSEVQKVGKSLTRCPALSVLNLSGGQWDEETLRTLTLFLPKMNITEKIIVNDICSSVDRLVILTALLCDCPPVRELHVRLQSPAQASIVFSGGNEKPANERSKTLCLSCCNLVPANLDRVWRSLGTSSDLTLLDLSSNFLGNKGLRKLLDILPHLNNIQEINASNNDISMEGAVMLAGALCSHNNLTQITISDGGKDQVILKFCNKSDDKQRLKTFRMTNSSLQPSHITDVCEKLIKCCSHLELEFCHSSLTDRSIKNLLKVLAKMTSLQRLNLSYSITSTTDALILISCLIDNQVTSLELRPECESIINFQEEKSDQVSCRLTHFCLNGDNMERLLEILQQVPCLSYLDLSNSQLEDEGVKHLVDFLPKLNISNYINLSNSQLSKQGLLNLSSTLCSCTSVSGVEVSLGQEKHGDEVRCLIWFMQNDVCEKTLSVKKSSLECDHLVRLAQILSSCPPLAKLELKNNLLQSEWVEDFVKLLNSSQGGCDISIEEDWISAEKAVHLVCRCLDLNRNIQTIRVHHNTLHLYLRSAELTVFSADSTDPAQSMGTEKIGFVDCAVDGYQLASIGSIIQRCPKLTQLDFALNSLGVEGAECLCSFVPMLPNLIALSLASKERSVAVAEKLSQALLQSTSIQCLILSGHIISDPAAQRLATLLPRLQSLNLSHCVWSMAGGLQLIEALAQCVILEELCLDSVQLNEESKKQLAQTLRNISLMRRLRLNEIAPTMGQSEANSMVALLAAMEGLTQIEEIELNNWGMADRGTEELTRILPVWKELRKISLSKNLISDQSGEKLLEALGSCSQLEELHLCSNHLGDLTAARIALVLPSLTHLKVLDLSENHIGNKGSVSLSNAIMCMKNLNKIHLTSVGTSELHAVVASLACCPLIKDVSLGWNNCGDEVALELAKVLPLCHKLTWIDLESNNVSALGAEALFRALRSCPALHVIRLWRNKVSESEAQSLRQRDRRLNFSPT</sequence>
<evidence type="ECO:0000313" key="8">
    <source>
        <dbReference type="RefSeq" id="XP_028263531.1"/>
    </source>
</evidence>
<feature type="region of interest" description="Disordered" evidence="5">
    <location>
        <begin position="223"/>
        <end position="248"/>
    </location>
</feature>
<dbReference type="PANTHER" id="PTHR47189:SF1">
    <property type="entry name" value="MHC CLASS II TRANSACTIVATOR"/>
    <property type="match status" value="1"/>
</dbReference>
<dbReference type="OrthoDB" id="120976at2759"/>
<evidence type="ECO:0000259" key="6">
    <source>
        <dbReference type="PROSITE" id="PS50837"/>
    </source>
</evidence>
<evidence type="ECO:0000256" key="3">
    <source>
        <dbReference type="ARBA" id="ARBA00022741"/>
    </source>
</evidence>
<dbReference type="CTD" id="84166"/>
<reference evidence="8" key="1">
    <citation type="submission" date="2025-08" db="UniProtKB">
        <authorList>
            <consortium name="RefSeq"/>
        </authorList>
    </citation>
    <scope>IDENTIFICATION</scope>
</reference>
<gene>
    <name evidence="8" type="primary">nlrc5</name>
</gene>
<keyword evidence="2" id="KW-0677">Repeat</keyword>
<dbReference type="InterPro" id="IPR007111">
    <property type="entry name" value="NACHT_NTPase"/>
</dbReference>
<dbReference type="Pfam" id="PF05729">
    <property type="entry name" value="NACHT"/>
    <property type="match status" value="1"/>
</dbReference>
<dbReference type="Proteomes" id="UP000515145">
    <property type="component" value="Chromosome 6"/>
</dbReference>
<accession>A0A6P7IFJ8</accession>
<dbReference type="GO" id="GO:0045944">
    <property type="term" value="P:positive regulation of transcription by RNA polymerase II"/>
    <property type="evidence" value="ECO:0007669"/>
    <property type="project" value="TreeGrafter"/>
</dbReference>
<dbReference type="InterPro" id="IPR001611">
    <property type="entry name" value="Leu-rich_rpt"/>
</dbReference>
<dbReference type="Pfam" id="PF13516">
    <property type="entry name" value="LRR_6"/>
    <property type="match status" value="4"/>
</dbReference>
<dbReference type="SUPFAM" id="SSF52047">
    <property type="entry name" value="RNI-like"/>
    <property type="match status" value="5"/>
</dbReference>
<evidence type="ECO:0000256" key="4">
    <source>
        <dbReference type="ARBA" id="ARBA00022840"/>
    </source>
</evidence>
<dbReference type="Gene3D" id="3.80.10.10">
    <property type="entry name" value="Ribonuclease Inhibitor"/>
    <property type="match status" value="8"/>
</dbReference>
<evidence type="ECO:0000313" key="7">
    <source>
        <dbReference type="Proteomes" id="UP000515145"/>
    </source>
</evidence>
<dbReference type="InParanoid" id="A0A6P7IFJ8"/>
<evidence type="ECO:0000256" key="1">
    <source>
        <dbReference type="ARBA" id="ARBA00022614"/>
    </source>
</evidence>
<organism evidence="7 8">
    <name type="scientific">Parambassis ranga</name>
    <name type="common">Indian glassy fish</name>
    <dbReference type="NCBI Taxonomy" id="210632"/>
    <lineage>
        <taxon>Eukaryota</taxon>
        <taxon>Metazoa</taxon>
        <taxon>Chordata</taxon>
        <taxon>Craniata</taxon>
        <taxon>Vertebrata</taxon>
        <taxon>Euteleostomi</taxon>
        <taxon>Actinopterygii</taxon>
        <taxon>Neopterygii</taxon>
        <taxon>Teleostei</taxon>
        <taxon>Neoteleostei</taxon>
        <taxon>Acanthomorphata</taxon>
        <taxon>Ovalentaria</taxon>
        <taxon>Ambassidae</taxon>
        <taxon>Parambassis</taxon>
    </lineage>
</organism>
<dbReference type="RefSeq" id="XP_028263531.1">
    <property type="nucleotide sequence ID" value="XM_028407730.1"/>
</dbReference>
<feature type="domain" description="NACHT" evidence="6">
    <location>
        <begin position="266"/>
        <end position="406"/>
    </location>
</feature>
<dbReference type="PANTHER" id="PTHR47189">
    <property type="entry name" value="MHC CLASS II TRANSACTIVATOR"/>
    <property type="match status" value="1"/>
</dbReference>
<dbReference type="SMART" id="SM00368">
    <property type="entry name" value="LRR_RI"/>
    <property type="match status" value="11"/>
</dbReference>
<name>A0A6P7IFJ8_9TELE</name>
<keyword evidence="3" id="KW-0547">Nucleotide-binding</keyword>
<dbReference type="Gene3D" id="3.40.50.300">
    <property type="entry name" value="P-loop containing nucleotide triphosphate hydrolases"/>
    <property type="match status" value="1"/>
</dbReference>
<proteinExistence type="predicted"/>
<dbReference type="InterPro" id="IPR032675">
    <property type="entry name" value="LRR_dom_sf"/>
</dbReference>
<dbReference type="InterPro" id="IPR027417">
    <property type="entry name" value="P-loop_NTPase"/>
</dbReference>
<dbReference type="GO" id="GO:0045348">
    <property type="term" value="P:positive regulation of MHC class II biosynthetic process"/>
    <property type="evidence" value="ECO:0007669"/>
    <property type="project" value="TreeGrafter"/>
</dbReference>
<dbReference type="Pfam" id="PF17776">
    <property type="entry name" value="NLRC4_HD2"/>
    <property type="match status" value="1"/>
</dbReference>
<keyword evidence="4" id="KW-0067">ATP-binding</keyword>
<dbReference type="GO" id="GO:0005524">
    <property type="term" value="F:ATP binding"/>
    <property type="evidence" value="ECO:0007669"/>
    <property type="project" value="UniProtKB-KW"/>
</dbReference>
<protein>
    <submittedName>
        <fullName evidence="8">Protein NLRC5 isoform X1</fullName>
    </submittedName>
</protein>